<protein>
    <submittedName>
        <fullName evidence="1">Uncharacterized protein</fullName>
    </submittedName>
</protein>
<dbReference type="STRING" id="3871.A0A4P1RM23"/>
<evidence type="ECO:0000313" key="1">
    <source>
        <dbReference type="EMBL" id="OIW13666.1"/>
    </source>
</evidence>
<gene>
    <name evidence="1" type="ORF">TanjilG_08008</name>
</gene>
<evidence type="ECO:0000313" key="2">
    <source>
        <dbReference type="Proteomes" id="UP000188354"/>
    </source>
</evidence>
<organism evidence="1 2">
    <name type="scientific">Lupinus angustifolius</name>
    <name type="common">Narrow-leaved blue lupine</name>
    <dbReference type="NCBI Taxonomy" id="3871"/>
    <lineage>
        <taxon>Eukaryota</taxon>
        <taxon>Viridiplantae</taxon>
        <taxon>Streptophyta</taxon>
        <taxon>Embryophyta</taxon>
        <taxon>Tracheophyta</taxon>
        <taxon>Spermatophyta</taxon>
        <taxon>Magnoliopsida</taxon>
        <taxon>eudicotyledons</taxon>
        <taxon>Gunneridae</taxon>
        <taxon>Pentapetalae</taxon>
        <taxon>rosids</taxon>
        <taxon>fabids</taxon>
        <taxon>Fabales</taxon>
        <taxon>Fabaceae</taxon>
        <taxon>Papilionoideae</taxon>
        <taxon>50 kb inversion clade</taxon>
        <taxon>genistoids sensu lato</taxon>
        <taxon>core genistoids</taxon>
        <taxon>Genisteae</taxon>
        <taxon>Lupinus</taxon>
    </lineage>
</organism>
<dbReference type="Proteomes" id="UP000188354">
    <property type="component" value="Chromosome LG04"/>
</dbReference>
<name>A0A4P1RM23_LUPAN</name>
<dbReference type="Gramene" id="OIW13666">
    <property type="protein sequence ID" value="OIW13666"/>
    <property type="gene ID" value="TanjilG_08008"/>
</dbReference>
<reference evidence="1 2" key="1">
    <citation type="journal article" date="2017" name="Plant Biotechnol. J.">
        <title>A comprehensive draft genome sequence for lupin (Lupinus angustifolius), an emerging health food: insights into plant-microbe interactions and legume evolution.</title>
        <authorList>
            <person name="Hane J.K."/>
            <person name="Ming Y."/>
            <person name="Kamphuis L.G."/>
            <person name="Nelson M.N."/>
            <person name="Garg G."/>
            <person name="Atkins C.A."/>
            <person name="Bayer P.E."/>
            <person name="Bravo A."/>
            <person name="Bringans S."/>
            <person name="Cannon S."/>
            <person name="Edwards D."/>
            <person name="Foley R."/>
            <person name="Gao L.L."/>
            <person name="Harrison M.J."/>
            <person name="Huang W."/>
            <person name="Hurgobin B."/>
            <person name="Li S."/>
            <person name="Liu C.W."/>
            <person name="McGrath A."/>
            <person name="Morahan G."/>
            <person name="Murray J."/>
            <person name="Weller J."/>
            <person name="Jian J."/>
            <person name="Singh K.B."/>
        </authorList>
    </citation>
    <scope>NUCLEOTIDE SEQUENCE [LARGE SCALE GENOMIC DNA]</scope>
    <source>
        <strain evidence="2">cv. Tanjil</strain>
        <tissue evidence="1">Whole plant</tissue>
    </source>
</reference>
<dbReference type="AlphaFoldDB" id="A0A4P1RM23"/>
<proteinExistence type="predicted"/>
<accession>A0A4P1RM23</accession>
<keyword evidence="2" id="KW-1185">Reference proteome</keyword>
<dbReference type="EMBL" id="CM007364">
    <property type="protein sequence ID" value="OIW13666.1"/>
    <property type="molecule type" value="Genomic_DNA"/>
</dbReference>
<sequence>MEFEKAYMRNIISPFEYDVFYYNKFILHFKILASKLKDTVSSINKFTILPSHFHEKTTMKEGIGSFFMMSAAYEFDLESSYNSFMTSLPNDAT</sequence>